<dbReference type="OrthoDB" id="272477at2759"/>
<gene>
    <name evidence="2" type="ORF">ABB37_05045</name>
</gene>
<dbReference type="EMBL" id="LGTL01000009">
    <property type="protein sequence ID" value="KPA80019.1"/>
    <property type="molecule type" value="Genomic_DNA"/>
</dbReference>
<dbReference type="VEuPathDB" id="TriTrypDB:LpyrH10_09_1450"/>
<comment type="caution">
    <text evidence="2">The sequence shown here is derived from an EMBL/GenBank/DDBJ whole genome shotgun (WGS) entry which is preliminary data.</text>
</comment>
<sequence>MSGAFSVPVSPSATQSSNLLQYRALFQVFTYARVKKQSAEPLARDAMTGGVVVPFVLPFRTATSETPYAAVATPSAQQTKLTASQSQPQTITGEGEYGHVLLLPSSKCISTLATLLADGFFNMSPLSSTVEKVHGAPHQHRSECEARDLFTLIELLYPDCFVAEALPRALLALRRAESTTPRAWQSSYSATRAVSPSNSPQAAVSLSRGWKSPPAQDARNGDDGFGGEEVAEPAQCLLPSTDPPSSFLVESRSGLPVPLADVHSPTKSSVSELTLDPAHLANSSVAPGAAVLAGMMVPEVDPVPLAVEGMNDLLACRRSLATVLLSSLNEALHDVQYRELERSRPTAKERAVPQSSSEAVALRISSEVLLTAKMLLMSVMAASEVWRRRAVKAYTDAEKSNEATPVSQLPSPYLVLHELFEQDESIAAQFTAIPVEEWTWGRDKESTARWYDQTLDRLLQSTEAAGVHLDAFLQSSKTFSTQQGEAVSHAPTLLLHRPSDGRPAVELNLSFMDTLNCAVPLPAMPLQLGEVQLLLHPRVVRETKAGVTVSSRGHELLFDAAASPTADFLQSCVSSPCPWTMLQESGGELPAHFRHRFHEFSPSERNMIKTFLEDSHLLGAFLEKNAPMLARVTLWCDGQWPTSTAVSRSGNTDLGGDASAVVEAAATSGGGSDLAAEIKDAVMFRRPFNAAVGRYVREMVVLNGFDQDTLERWICHICRNVACDDAFPAHKAVFAALVKFAALQCKWTWTSAVDELQKQYLP</sequence>
<organism evidence="2 3">
    <name type="scientific">Leptomonas pyrrhocoris</name>
    <name type="common">Firebug parasite</name>
    <dbReference type="NCBI Taxonomy" id="157538"/>
    <lineage>
        <taxon>Eukaryota</taxon>
        <taxon>Discoba</taxon>
        <taxon>Euglenozoa</taxon>
        <taxon>Kinetoplastea</taxon>
        <taxon>Metakinetoplastina</taxon>
        <taxon>Trypanosomatida</taxon>
        <taxon>Trypanosomatidae</taxon>
        <taxon>Leishmaniinae</taxon>
        <taxon>Leptomonas</taxon>
    </lineage>
</organism>
<evidence type="ECO:0000256" key="1">
    <source>
        <dbReference type="SAM" id="MobiDB-lite"/>
    </source>
</evidence>
<reference evidence="2 3" key="1">
    <citation type="submission" date="2015-07" db="EMBL/GenBank/DDBJ databases">
        <title>High-quality genome of monoxenous trypanosomatid Leptomonas pyrrhocoris.</title>
        <authorList>
            <person name="Flegontov P."/>
            <person name="Butenko A."/>
            <person name="Firsov S."/>
            <person name="Vlcek C."/>
            <person name="Logacheva M.D."/>
            <person name="Field M."/>
            <person name="Filatov D."/>
            <person name="Flegontova O."/>
            <person name="Gerasimov E."/>
            <person name="Jackson A.P."/>
            <person name="Kelly S."/>
            <person name="Opperdoes F."/>
            <person name="O'Reilly A."/>
            <person name="Votypka J."/>
            <person name="Yurchenko V."/>
            <person name="Lukes J."/>
        </authorList>
    </citation>
    <scope>NUCLEOTIDE SEQUENCE [LARGE SCALE GENOMIC DNA]</scope>
    <source>
        <strain evidence="2">H10</strain>
    </source>
</reference>
<dbReference type="RefSeq" id="XP_015658457.1">
    <property type="nucleotide sequence ID" value="XM_015802941.1"/>
</dbReference>
<dbReference type="InterPro" id="IPR035155">
    <property type="entry name" value="DUF5393"/>
</dbReference>
<feature type="region of interest" description="Disordered" evidence="1">
    <location>
        <begin position="182"/>
        <end position="229"/>
    </location>
</feature>
<dbReference type="AlphaFoldDB" id="A0A0N0DV91"/>
<dbReference type="OMA" id="YQHRSEC"/>
<dbReference type="EMBL" id="LGTL01000009">
    <property type="protein sequence ID" value="KPA80020.1"/>
    <property type="molecule type" value="Genomic_DNA"/>
</dbReference>
<feature type="compositionally biased region" description="Polar residues" evidence="1">
    <location>
        <begin position="182"/>
        <end position="204"/>
    </location>
</feature>
<name>A0A0N0DV91_LEPPY</name>
<accession>A0A0N0DV91</accession>
<dbReference type="RefSeq" id="XP_015658458.1">
    <property type="nucleotide sequence ID" value="XM_015802942.1"/>
</dbReference>
<evidence type="ECO:0000313" key="3">
    <source>
        <dbReference type="Proteomes" id="UP000037923"/>
    </source>
</evidence>
<dbReference type="RefSeq" id="XP_015658459.1">
    <property type="nucleotide sequence ID" value="XM_015802943.1"/>
</dbReference>
<protein>
    <submittedName>
        <fullName evidence="2">Uncharacterized protein</fullName>
    </submittedName>
</protein>
<dbReference type="GeneID" id="26905336"/>
<proteinExistence type="predicted"/>
<keyword evidence="3" id="KW-1185">Reference proteome</keyword>
<evidence type="ECO:0000313" key="2">
    <source>
        <dbReference type="EMBL" id="KPA80018.1"/>
    </source>
</evidence>
<dbReference type="Pfam" id="PF17371">
    <property type="entry name" value="DUF5393"/>
    <property type="match status" value="1"/>
</dbReference>
<dbReference type="EMBL" id="LGTL01000009">
    <property type="protein sequence ID" value="KPA80018.1"/>
    <property type="molecule type" value="Genomic_DNA"/>
</dbReference>
<dbReference type="Proteomes" id="UP000037923">
    <property type="component" value="Unassembled WGS sequence"/>
</dbReference>